<dbReference type="OrthoDB" id="5242431at2"/>
<feature type="domain" description="Putative zinc-finger" evidence="4">
    <location>
        <begin position="11"/>
        <end position="37"/>
    </location>
</feature>
<keyword evidence="6" id="KW-1185">Reference proteome</keyword>
<accession>A0A3D9ZFY3</accession>
<dbReference type="Pfam" id="PF13490">
    <property type="entry name" value="zf-HC2"/>
    <property type="match status" value="1"/>
</dbReference>
<dbReference type="InterPro" id="IPR041916">
    <property type="entry name" value="Anti_sigma_zinc_sf"/>
</dbReference>
<gene>
    <name evidence="5" type="ORF">DFJ67_1710</name>
</gene>
<evidence type="ECO:0000313" key="6">
    <source>
        <dbReference type="Proteomes" id="UP000256913"/>
    </source>
</evidence>
<evidence type="ECO:0000256" key="1">
    <source>
        <dbReference type="ARBA" id="ARBA00023015"/>
    </source>
</evidence>
<comment type="caution">
    <text evidence="5">The sequence shown here is derived from an EMBL/GenBank/DDBJ whole genome shotgun (WGS) entry which is preliminary data.</text>
</comment>
<dbReference type="EMBL" id="QUMQ01000001">
    <property type="protein sequence ID" value="REF95749.1"/>
    <property type="molecule type" value="Genomic_DNA"/>
</dbReference>
<dbReference type="InterPro" id="IPR027383">
    <property type="entry name" value="Znf_put"/>
</dbReference>
<keyword evidence="1" id="KW-0805">Transcription regulation</keyword>
<evidence type="ECO:0000256" key="3">
    <source>
        <dbReference type="SAM" id="Phobius"/>
    </source>
</evidence>
<sequence length="242" mass="25169">MTNCPHALDDGAYVLGALSPSERAEYERHLAGCPECREAVAEIAVLPGLLGRLTDPTGLDLSAPAPPEDRMPALLTAVGAERKRTRKIRRRRYAGAALAAAALAAVVGVGVAGTDAGWFGGSTGAGQIAARGTQVGVKLVAMQPVNGAVPVRADIGVNGTSWGTEISMRCTYESGGTKSSKAWTFRLVAHGSDGSKEQVGSWSAQAGETVEFNGATRFTGRELARLELTRYDGTALLAYDVP</sequence>
<dbReference type="RefSeq" id="WP_116067373.1">
    <property type="nucleotide sequence ID" value="NZ_BONB01000048.1"/>
</dbReference>
<evidence type="ECO:0000259" key="4">
    <source>
        <dbReference type="Pfam" id="PF13490"/>
    </source>
</evidence>
<feature type="transmembrane region" description="Helical" evidence="3">
    <location>
        <begin position="93"/>
        <end position="113"/>
    </location>
</feature>
<dbReference type="Gene3D" id="1.10.10.1320">
    <property type="entry name" value="Anti-sigma factor, zinc-finger domain"/>
    <property type="match status" value="1"/>
</dbReference>
<keyword evidence="3" id="KW-1133">Transmembrane helix</keyword>
<dbReference type="AlphaFoldDB" id="A0A3D9ZFY3"/>
<protein>
    <submittedName>
        <fullName evidence="5">Putative zinc finger protein</fullName>
    </submittedName>
</protein>
<keyword evidence="2" id="KW-0804">Transcription</keyword>
<dbReference type="Proteomes" id="UP000256913">
    <property type="component" value="Unassembled WGS sequence"/>
</dbReference>
<evidence type="ECO:0000313" key="5">
    <source>
        <dbReference type="EMBL" id="REF95749.1"/>
    </source>
</evidence>
<keyword evidence="3" id="KW-0812">Transmembrane</keyword>
<evidence type="ECO:0000256" key="2">
    <source>
        <dbReference type="ARBA" id="ARBA00023163"/>
    </source>
</evidence>
<proteinExistence type="predicted"/>
<reference evidence="5 6" key="1">
    <citation type="submission" date="2018-08" db="EMBL/GenBank/DDBJ databases">
        <title>Sequencing the genomes of 1000 actinobacteria strains.</title>
        <authorList>
            <person name="Klenk H.-P."/>
        </authorList>
    </citation>
    <scope>NUCLEOTIDE SEQUENCE [LARGE SCALE GENOMIC DNA]</scope>
    <source>
        <strain evidence="5 6">DSM 44099</strain>
    </source>
</reference>
<name>A0A3D9ZFY3_9ACTN</name>
<organism evidence="5 6">
    <name type="scientific">Asanoa ferruginea</name>
    <dbReference type="NCBI Taxonomy" id="53367"/>
    <lineage>
        <taxon>Bacteria</taxon>
        <taxon>Bacillati</taxon>
        <taxon>Actinomycetota</taxon>
        <taxon>Actinomycetes</taxon>
        <taxon>Micromonosporales</taxon>
        <taxon>Micromonosporaceae</taxon>
        <taxon>Asanoa</taxon>
    </lineage>
</organism>
<keyword evidence="3" id="KW-0472">Membrane</keyword>